<feature type="transmembrane region" description="Helical" evidence="13">
    <location>
        <begin position="481"/>
        <end position="503"/>
    </location>
</feature>
<feature type="transmembrane region" description="Helical" evidence="13">
    <location>
        <begin position="286"/>
        <end position="310"/>
    </location>
</feature>
<evidence type="ECO:0000256" key="4">
    <source>
        <dbReference type="ARBA" id="ARBA00022536"/>
    </source>
</evidence>
<evidence type="ECO:0000256" key="13">
    <source>
        <dbReference type="SAM" id="Phobius"/>
    </source>
</evidence>
<evidence type="ECO:0000256" key="11">
    <source>
        <dbReference type="ARBA" id="ARBA00023157"/>
    </source>
</evidence>
<name>D2I5T1_AILME</name>
<evidence type="ECO:0000256" key="3">
    <source>
        <dbReference type="ARBA" id="ARBA00022475"/>
    </source>
</evidence>
<feature type="transmembrane region" description="Helical" evidence="13">
    <location>
        <begin position="322"/>
        <end position="340"/>
    </location>
</feature>
<dbReference type="MEROPS" id="P02.001"/>
<dbReference type="GO" id="GO:0005886">
    <property type="term" value="C:plasma membrane"/>
    <property type="evidence" value="ECO:0007669"/>
    <property type="project" value="UniProtKB-SubCell"/>
</dbReference>
<dbReference type="InParanoid" id="D2I5T1"/>
<evidence type="ECO:0000256" key="1">
    <source>
        <dbReference type="ARBA" id="ARBA00004651"/>
    </source>
</evidence>
<organism evidence="16">
    <name type="scientific">Ailuropoda melanoleuca</name>
    <name type="common">Giant panda</name>
    <dbReference type="NCBI Taxonomy" id="9646"/>
    <lineage>
        <taxon>Eukaryota</taxon>
        <taxon>Metazoa</taxon>
        <taxon>Chordata</taxon>
        <taxon>Craniata</taxon>
        <taxon>Vertebrata</taxon>
        <taxon>Euteleostomi</taxon>
        <taxon>Mammalia</taxon>
        <taxon>Eutheria</taxon>
        <taxon>Laurasiatheria</taxon>
        <taxon>Carnivora</taxon>
        <taxon>Caniformia</taxon>
        <taxon>Ursidae</taxon>
        <taxon>Ailuropoda</taxon>
    </lineage>
</organism>
<dbReference type="PANTHER" id="PTHR12011">
    <property type="entry name" value="ADHESION G-PROTEIN COUPLED RECEPTOR"/>
    <property type="match status" value="1"/>
</dbReference>
<dbReference type="GO" id="GO:0004930">
    <property type="term" value="F:G protein-coupled receptor activity"/>
    <property type="evidence" value="ECO:0007669"/>
    <property type="project" value="InterPro"/>
</dbReference>
<dbReference type="Pfam" id="PF00002">
    <property type="entry name" value="7tm_2"/>
    <property type="match status" value="1"/>
</dbReference>
<dbReference type="PANTHER" id="PTHR12011:SF328">
    <property type="entry name" value="ADHESION G PROTEIN-COUPLED RECEPTOR E2"/>
    <property type="match status" value="1"/>
</dbReference>
<evidence type="ECO:0000259" key="15">
    <source>
        <dbReference type="PROSITE" id="PS50261"/>
    </source>
</evidence>
<dbReference type="CDD" id="cd00054">
    <property type="entry name" value="EGF_CA"/>
    <property type="match status" value="1"/>
</dbReference>
<dbReference type="PRINTS" id="PR00249">
    <property type="entry name" value="GPCRSECRETIN"/>
</dbReference>
<feature type="transmembrane region" description="Helical" evidence="13">
    <location>
        <begin position="509"/>
        <end position="532"/>
    </location>
</feature>
<dbReference type="GO" id="GO:0007189">
    <property type="term" value="P:adenylate cyclase-activating G protein-coupled receptor signaling pathway"/>
    <property type="evidence" value="ECO:0007669"/>
    <property type="project" value="TreeGrafter"/>
</dbReference>
<dbReference type="Gene3D" id="2.10.25.10">
    <property type="entry name" value="Laminin"/>
    <property type="match status" value="1"/>
</dbReference>
<sequence>DINECGPPLYVSCGSLAHCHNVEGSHYCECASGHELLSGGTKFQSEKENTCQGDLKILTPSEQHCVATNLLIGLEDILRVLSKFLPNGPLTVHAPAGTDSQDEPCTELKIKGKSRVGGATGESPSEEEGALLDTPTYQHWPFPTGPSVVGLISMPGMGRLLAEAPLVLDPEKQAVLHGAHKGVLQGVSPVLLSDIISAFMSNRHTQNLSSPVTFIFSHHVSVVTPGPREEVFCVFWKHGQNGYGHWSTTGCRMVATRDTSTTCQCTHLSSFAVLMAHYDVQEEDPLLAAITYVGLGLSLLCLLLAALTFLLCKAIQNTSTSLHLQLSICLFLAHLLFLTAIDRTEIKVLCAIIAGALHYLYLASFTWMLLEGLNLFLTARNLTVVNYSSASRVMKKLMFPVGYGAPAIIVAISAASRPHLYGTPTRCWLHTDKGFIWTFLGPVCTIFSINLAFFLMTFWIVKNKLSSLDRDVSTLQNTRMLTFKATAQLLILGCTWCLGILQVGPAAHVMAYLFTIVNSLQGVFLFLVYCLLSQQVREQYKKWFKGVRKTKAESEKYTLSSGTMSDASKHSE</sequence>
<dbReference type="SMART" id="SM00179">
    <property type="entry name" value="EGF_CA"/>
    <property type="match status" value="1"/>
</dbReference>
<evidence type="ECO:0000256" key="6">
    <source>
        <dbReference type="ARBA" id="ARBA00022729"/>
    </source>
</evidence>
<keyword evidence="5 13" id="KW-0812">Transmembrane</keyword>
<keyword evidence="10 13" id="KW-0472">Membrane</keyword>
<keyword evidence="6" id="KW-0732">Signal</keyword>
<dbReference type="InterPro" id="IPR000832">
    <property type="entry name" value="GPCR_2_secretin-like"/>
</dbReference>
<dbReference type="InterPro" id="IPR001740">
    <property type="entry name" value="GPCR_2_EMR1-like_rcpt"/>
</dbReference>
<evidence type="ECO:0000256" key="12">
    <source>
        <dbReference type="ARBA" id="ARBA00023180"/>
    </source>
</evidence>
<feature type="transmembrane region" description="Helical" evidence="13">
    <location>
        <begin position="435"/>
        <end position="461"/>
    </location>
</feature>
<evidence type="ECO:0000256" key="2">
    <source>
        <dbReference type="ARBA" id="ARBA00007343"/>
    </source>
</evidence>
<feature type="domain" description="G-protein coupled receptors family 2 profile 2" evidence="15">
    <location>
        <begin position="287"/>
        <end position="533"/>
    </location>
</feature>
<keyword evidence="11" id="KW-1015">Disulfide bond</keyword>
<feature type="transmembrane region" description="Helical" evidence="13">
    <location>
        <begin position="397"/>
        <end position="415"/>
    </location>
</feature>
<dbReference type="InterPro" id="IPR057244">
    <property type="entry name" value="GAIN_B"/>
</dbReference>
<evidence type="ECO:0000256" key="9">
    <source>
        <dbReference type="ARBA" id="ARBA00022989"/>
    </source>
</evidence>
<accession>D2I5T1</accession>
<reference evidence="16" key="1">
    <citation type="journal article" date="2010" name="Nature">
        <title>The sequence and de novo assembly of the giant panda genome.</title>
        <authorList>
            <person name="Li R."/>
            <person name="Fan W."/>
            <person name="Tian G."/>
            <person name="Zhu H."/>
            <person name="He L."/>
            <person name="Cai J."/>
            <person name="Huang Q."/>
            <person name="Cai Q."/>
            <person name="Li B."/>
            <person name="Bai Y."/>
            <person name="Zhang Z."/>
            <person name="Zhang Y."/>
            <person name="Wang W."/>
            <person name="Li J."/>
            <person name="Wei F."/>
            <person name="Li H."/>
            <person name="Jian M."/>
            <person name="Li J."/>
            <person name="Zhang Z."/>
            <person name="Nielsen R."/>
            <person name="Li D."/>
            <person name="Gu W."/>
            <person name="Yang Z."/>
            <person name="Xuan Z."/>
            <person name="Ryder O.A."/>
            <person name="Leung F.C."/>
            <person name="Zhou Y."/>
            <person name="Cao J."/>
            <person name="Sun X."/>
            <person name="Fu Y."/>
            <person name="Fang X."/>
            <person name="Guo X."/>
            <person name="Wang B."/>
            <person name="Hou R."/>
            <person name="Shen F."/>
            <person name="Mu B."/>
            <person name="Ni P."/>
            <person name="Lin R."/>
            <person name="Qian W."/>
            <person name="Wang G."/>
            <person name="Yu C."/>
            <person name="Nie W."/>
            <person name="Wang J."/>
            <person name="Wu Z."/>
            <person name="Liang H."/>
            <person name="Min J."/>
            <person name="Wu Q."/>
            <person name="Cheng S."/>
            <person name="Ruan J."/>
            <person name="Wang M."/>
            <person name="Shi Z."/>
            <person name="Wen M."/>
            <person name="Liu B."/>
            <person name="Ren X."/>
            <person name="Zheng H."/>
            <person name="Dong D."/>
            <person name="Cook K."/>
            <person name="Shan G."/>
            <person name="Zhang H."/>
            <person name="Kosiol C."/>
            <person name="Xie X."/>
            <person name="Lu Z."/>
            <person name="Zheng H."/>
            <person name="Li Y."/>
            <person name="Steiner C.C."/>
            <person name="Lam T.T."/>
            <person name="Lin S."/>
            <person name="Zhang Q."/>
            <person name="Li G."/>
            <person name="Tian J."/>
            <person name="Gong T."/>
            <person name="Liu H."/>
            <person name="Zhang D."/>
            <person name="Fang L."/>
            <person name="Ye C."/>
            <person name="Zhang J."/>
            <person name="Hu W."/>
            <person name="Xu A."/>
            <person name="Ren Y."/>
            <person name="Zhang G."/>
            <person name="Bruford M.W."/>
            <person name="Li Q."/>
            <person name="Ma L."/>
            <person name="Guo Y."/>
            <person name="An N."/>
            <person name="Hu Y."/>
            <person name="Zheng Y."/>
            <person name="Shi Y."/>
            <person name="Li Z."/>
            <person name="Liu Q."/>
            <person name="Chen Y."/>
            <person name="Zhao J."/>
            <person name="Qu N."/>
            <person name="Zhao S."/>
            <person name="Tian F."/>
            <person name="Wang X."/>
            <person name="Wang H."/>
            <person name="Xu L."/>
            <person name="Liu X."/>
            <person name="Vinar T."/>
            <person name="Wang Y."/>
            <person name="Lam T.W."/>
            <person name="Yiu S.M."/>
            <person name="Liu S."/>
            <person name="Zhang H."/>
            <person name="Li D."/>
            <person name="Huang Y."/>
            <person name="Wang X."/>
            <person name="Yang G."/>
            <person name="Jiang Z."/>
            <person name="Wang J."/>
            <person name="Qin N."/>
            <person name="Li L."/>
            <person name="Li J."/>
            <person name="Bolund L."/>
            <person name="Kristiansen K."/>
            <person name="Wong G.K."/>
            <person name="Olson M."/>
            <person name="Zhang X."/>
            <person name="Li S."/>
            <person name="Yang H."/>
            <person name="Wang J."/>
            <person name="Wang J."/>
        </authorList>
    </citation>
    <scope>NUCLEOTIDE SEQUENCE [LARGE SCALE GENOMIC DNA]</scope>
</reference>
<keyword evidence="8" id="KW-0106">Calcium</keyword>
<evidence type="ECO:0000256" key="8">
    <source>
        <dbReference type="ARBA" id="ARBA00022837"/>
    </source>
</evidence>
<dbReference type="SUPFAM" id="SSF81321">
    <property type="entry name" value="Family A G protein-coupled receptor-like"/>
    <property type="match status" value="1"/>
</dbReference>
<gene>
    <name evidence="16" type="ORF">PANDA_021072</name>
</gene>
<evidence type="ECO:0000256" key="7">
    <source>
        <dbReference type="ARBA" id="ARBA00022737"/>
    </source>
</evidence>
<dbReference type="AlphaFoldDB" id="D2I5T1"/>
<dbReference type="Gene3D" id="1.20.1070.10">
    <property type="entry name" value="Rhodopsin 7-helix transmembrane proteins"/>
    <property type="match status" value="1"/>
</dbReference>
<dbReference type="InterPro" id="IPR046338">
    <property type="entry name" value="GAIN_dom_sf"/>
</dbReference>
<dbReference type="PROSITE" id="PS50261">
    <property type="entry name" value="G_PROTEIN_RECEP_F2_4"/>
    <property type="match status" value="1"/>
</dbReference>
<proteinExistence type="inferred from homology"/>
<dbReference type="SMART" id="SM00303">
    <property type="entry name" value="GPS"/>
    <property type="match status" value="1"/>
</dbReference>
<feature type="transmembrane region" description="Helical" evidence="13">
    <location>
        <begin position="346"/>
        <end position="370"/>
    </location>
</feature>
<dbReference type="InterPro" id="IPR017983">
    <property type="entry name" value="GPCR_2_secretin-like_CS"/>
</dbReference>
<dbReference type="FunFam" id="1.20.1070.10:FF:000054">
    <property type="entry name" value="Adhesion G protein-coupled receptor E3"/>
    <property type="match status" value="1"/>
</dbReference>
<dbReference type="EMBL" id="GL194785">
    <property type="protein sequence ID" value="EFB20459.1"/>
    <property type="molecule type" value="Genomic_DNA"/>
</dbReference>
<feature type="non-terminal residue" evidence="16">
    <location>
        <position position="1"/>
    </location>
</feature>
<dbReference type="InterPro" id="IPR000203">
    <property type="entry name" value="GPS"/>
</dbReference>
<comment type="similarity">
    <text evidence="2">Belongs to the G-protein coupled receptor 2 family. Adhesion G-protein coupled receptor (ADGR) subfamily.</text>
</comment>
<comment type="subcellular location">
    <subcellularLocation>
        <location evidence="1">Cell membrane</location>
        <topology evidence="1">Multi-pass membrane protein</topology>
    </subcellularLocation>
</comment>
<protein>
    <recommendedName>
        <fullName evidence="17">Adhesion G protein-coupled receptor E2</fullName>
    </recommendedName>
</protein>
<dbReference type="Gene3D" id="2.60.220.50">
    <property type="match status" value="1"/>
</dbReference>
<dbReference type="GO" id="GO:0007166">
    <property type="term" value="P:cell surface receptor signaling pathway"/>
    <property type="evidence" value="ECO:0007669"/>
    <property type="project" value="InterPro"/>
</dbReference>
<evidence type="ECO:0000259" key="14">
    <source>
        <dbReference type="PROSITE" id="PS50221"/>
    </source>
</evidence>
<dbReference type="InterPro" id="IPR001881">
    <property type="entry name" value="EGF-like_Ca-bd_dom"/>
</dbReference>
<dbReference type="InterPro" id="IPR017981">
    <property type="entry name" value="GPCR_2-like_7TM"/>
</dbReference>
<dbReference type="PROSITE" id="PS00650">
    <property type="entry name" value="G_PROTEIN_RECEP_F2_2"/>
    <property type="match status" value="1"/>
</dbReference>
<dbReference type="GO" id="GO:0005509">
    <property type="term" value="F:calcium ion binding"/>
    <property type="evidence" value="ECO:0007669"/>
    <property type="project" value="InterPro"/>
</dbReference>
<evidence type="ECO:0000256" key="5">
    <source>
        <dbReference type="ARBA" id="ARBA00022692"/>
    </source>
</evidence>
<keyword evidence="9 13" id="KW-1133">Transmembrane helix</keyword>
<evidence type="ECO:0000256" key="10">
    <source>
        <dbReference type="ARBA" id="ARBA00023136"/>
    </source>
</evidence>
<keyword evidence="4" id="KW-0245">EGF-like domain</keyword>
<dbReference type="Pfam" id="PF01825">
    <property type="entry name" value="GPS"/>
    <property type="match status" value="1"/>
</dbReference>
<evidence type="ECO:0000313" key="16">
    <source>
        <dbReference type="EMBL" id="EFB20459.1"/>
    </source>
</evidence>
<feature type="non-terminal residue" evidence="16">
    <location>
        <position position="572"/>
    </location>
</feature>
<keyword evidence="7" id="KW-0677">Repeat</keyword>
<feature type="domain" description="GAIN-B" evidence="14">
    <location>
        <begin position="95"/>
        <end position="281"/>
    </location>
</feature>
<evidence type="ECO:0008006" key="17">
    <source>
        <dbReference type="Google" id="ProtNLM"/>
    </source>
</evidence>
<dbReference type="PROSITE" id="PS50221">
    <property type="entry name" value="GAIN_B"/>
    <property type="match status" value="1"/>
</dbReference>
<keyword evidence="3" id="KW-1003">Cell membrane</keyword>
<keyword evidence="12" id="KW-0325">Glycoprotein</keyword>
<dbReference type="PRINTS" id="PR01128">
    <property type="entry name" value="EMR1HORMONER"/>
</dbReference>